<comment type="similarity">
    <text evidence="7">Belongs to the binding-protein-dependent transport system permease family.</text>
</comment>
<evidence type="ECO:0000313" key="9">
    <source>
        <dbReference type="EMBL" id="HJF30445.1"/>
    </source>
</evidence>
<dbReference type="CDD" id="cd06261">
    <property type="entry name" value="TM_PBP2"/>
    <property type="match status" value="1"/>
</dbReference>
<organism evidence="9 10">
    <name type="scientific">Sporosarcina psychrophila</name>
    <name type="common">Bacillus psychrophilus</name>
    <dbReference type="NCBI Taxonomy" id="1476"/>
    <lineage>
        <taxon>Bacteria</taxon>
        <taxon>Bacillati</taxon>
        <taxon>Bacillota</taxon>
        <taxon>Bacilli</taxon>
        <taxon>Bacillales</taxon>
        <taxon>Caryophanaceae</taxon>
        <taxon>Sporosarcina</taxon>
    </lineage>
</organism>
<sequence length="310" mass="34496">MRMYILKRFFTMILTIWVIATLTFVMMKFIPGDPFASDADVLPEEVLNNMRAKYNLDKPIPVQYVLYLKDLVTLDLGPSIQSRTRSVNDIILSGFPPSALLGAQALVIALVFGLFLGIIAALYHNRFIDYFAMIVAIIGISIPSFILAPLLIKFFAVEWELFPVATWGTWKHTVLPSIALASMPLAVVARFMRSSMIEVMNANYIKTADAKGLSTAGIVIKHGIRNAILPVVSFIGPLFASLITGTFVIEKIFAIPGIGRYFVDSIFNRDYPVIMGTTIFFSVILVVTLFLIDISYRLIDPRISLTSKEG</sequence>
<evidence type="ECO:0000256" key="6">
    <source>
        <dbReference type="ARBA" id="ARBA00023136"/>
    </source>
</evidence>
<dbReference type="Pfam" id="PF19300">
    <property type="entry name" value="BPD_transp_1_N"/>
    <property type="match status" value="1"/>
</dbReference>
<evidence type="ECO:0000256" key="2">
    <source>
        <dbReference type="ARBA" id="ARBA00022448"/>
    </source>
</evidence>
<evidence type="ECO:0000256" key="3">
    <source>
        <dbReference type="ARBA" id="ARBA00022475"/>
    </source>
</evidence>
<feature type="transmembrane region" description="Helical" evidence="7">
    <location>
        <begin position="227"/>
        <end position="253"/>
    </location>
</feature>
<evidence type="ECO:0000259" key="8">
    <source>
        <dbReference type="PROSITE" id="PS50928"/>
    </source>
</evidence>
<keyword evidence="3" id="KW-1003">Cell membrane</keyword>
<evidence type="ECO:0000256" key="7">
    <source>
        <dbReference type="RuleBase" id="RU363032"/>
    </source>
</evidence>
<reference evidence="9" key="2">
    <citation type="submission" date="2021-09" db="EMBL/GenBank/DDBJ databases">
        <authorList>
            <person name="Gilroy R."/>
        </authorList>
    </citation>
    <scope>NUCLEOTIDE SEQUENCE</scope>
    <source>
        <strain evidence="9">CHK171-7178</strain>
    </source>
</reference>
<gene>
    <name evidence="9" type="ORF">K8V56_01540</name>
</gene>
<dbReference type="GO" id="GO:0005886">
    <property type="term" value="C:plasma membrane"/>
    <property type="evidence" value="ECO:0007669"/>
    <property type="project" value="UniProtKB-SubCell"/>
</dbReference>
<accession>A0A921KBA4</accession>
<dbReference type="Pfam" id="PF00528">
    <property type="entry name" value="BPD_transp_1"/>
    <property type="match status" value="1"/>
</dbReference>
<feature type="domain" description="ABC transmembrane type-1" evidence="8">
    <location>
        <begin position="95"/>
        <end position="296"/>
    </location>
</feature>
<dbReference type="Gene3D" id="1.10.3720.10">
    <property type="entry name" value="MetI-like"/>
    <property type="match status" value="1"/>
</dbReference>
<proteinExistence type="inferred from homology"/>
<dbReference type="InterPro" id="IPR035906">
    <property type="entry name" value="MetI-like_sf"/>
</dbReference>
<dbReference type="Proteomes" id="UP000698173">
    <property type="component" value="Unassembled WGS sequence"/>
</dbReference>
<keyword evidence="4 7" id="KW-0812">Transmembrane</keyword>
<dbReference type="SUPFAM" id="SSF161098">
    <property type="entry name" value="MetI-like"/>
    <property type="match status" value="1"/>
</dbReference>
<comment type="caution">
    <text evidence="9">The sequence shown here is derived from an EMBL/GenBank/DDBJ whole genome shotgun (WGS) entry which is preliminary data.</text>
</comment>
<feature type="transmembrane region" description="Helical" evidence="7">
    <location>
        <begin position="101"/>
        <end position="123"/>
    </location>
</feature>
<dbReference type="InterPro" id="IPR045621">
    <property type="entry name" value="BPD_transp_1_N"/>
</dbReference>
<feature type="transmembrane region" description="Helical" evidence="7">
    <location>
        <begin position="172"/>
        <end position="192"/>
    </location>
</feature>
<evidence type="ECO:0000313" key="10">
    <source>
        <dbReference type="Proteomes" id="UP000698173"/>
    </source>
</evidence>
<dbReference type="AlphaFoldDB" id="A0A921KBA4"/>
<dbReference type="PANTHER" id="PTHR43163">
    <property type="entry name" value="DIPEPTIDE TRANSPORT SYSTEM PERMEASE PROTEIN DPPB-RELATED"/>
    <property type="match status" value="1"/>
</dbReference>
<protein>
    <submittedName>
        <fullName evidence="9">ABC transporter permease</fullName>
    </submittedName>
</protein>
<name>A0A921KBA4_SPOPS</name>
<comment type="subcellular location">
    <subcellularLocation>
        <location evidence="1 7">Cell membrane</location>
        <topology evidence="1 7">Multi-pass membrane protein</topology>
    </subcellularLocation>
</comment>
<dbReference type="InterPro" id="IPR000515">
    <property type="entry name" value="MetI-like"/>
</dbReference>
<keyword evidence="5 7" id="KW-1133">Transmembrane helix</keyword>
<keyword evidence="2 7" id="KW-0813">Transport</keyword>
<evidence type="ECO:0000256" key="1">
    <source>
        <dbReference type="ARBA" id="ARBA00004651"/>
    </source>
</evidence>
<feature type="transmembrane region" description="Helical" evidence="7">
    <location>
        <begin position="130"/>
        <end position="152"/>
    </location>
</feature>
<dbReference type="PANTHER" id="PTHR43163:SF6">
    <property type="entry name" value="DIPEPTIDE TRANSPORT SYSTEM PERMEASE PROTEIN DPPB-RELATED"/>
    <property type="match status" value="1"/>
</dbReference>
<dbReference type="EMBL" id="DYWT01000024">
    <property type="protein sequence ID" value="HJF30445.1"/>
    <property type="molecule type" value="Genomic_DNA"/>
</dbReference>
<dbReference type="PROSITE" id="PS50928">
    <property type="entry name" value="ABC_TM1"/>
    <property type="match status" value="1"/>
</dbReference>
<feature type="transmembrane region" description="Helical" evidence="7">
    <location>
        <begin position="273"/>
        <end position="292"/>
    </location>
</feature>
<keyword evidence="6 7" id="KW-0472">Membrane</keyword>
<reference evidence="9" key="1">
    <citation type="journal article" date="2021" name="PeerJ">
        <title>Extensive microbial diversity within the chicken gut microbiome revealed by metagenomics and culture.</title>
        <authorList>
            <person name="Gilroy R."/>
            <person name="Ravi A."/>
            <person name="Getino M."/>
            <person name="Pursley I."/>
            <person name="Horton D.L."/>
            <person name="Alikhan N.F."/>
            <person name="Baker D."/>
            <person name="Gharbi K."/>
            <person name="Hall N."/>
            <person name="Watson M."/>
            <person name="Adriaenssens E.M."/>
            <person name="Foster-Nyarko E."/>
            <person name="Jarju S."/>
            <person name="Secka A."/>
            <person name="Antonio M."/>
            <person name="Oren A."/>
            <person name="Chaudhuri R.R."/>
            <person name="La Ragione R."/>
            <person name="Hildebrand F."/>
            <person name="Pallen M.J."/>
        </authorList>
    </citation>
    <scope>NUCLEOTIDE SEQUENCE</scope>
    <source>
        <strain evidence="9">CHK171-7178</strain>
    </source>
</reference>
<evidence type="ECO:0000256" key="4">
    <source>
        <dbReference type="ARBA" id="ARBA00022692"/>
    </source>
</evidence>
<feature type="transmembrane region" description="Helical" evidence="7">
    <location>
        <begin position="9"/>
        <end position="30"/>
    </location>
</feature>
<evidence type="ECO:0000256" key="5">
    <source>
        <dbReference type="ARBA" id="ARBA00022989"/>
    </source>
</evidence>
<dbReference type="GO" id="GO:0055085">
    <property type="term" value="P:transmembrane transport"/>
    <property type="evidence" value="ECO:0007669"/>
    <property type="project" value="InterPro"/>
</dbReference>